<gene>
    <name evidence="2" type="ORF">SKAU_G00078030</name>
</gene>
<keyword evidence="3" id="KW-1185">Reference proteome</keyword>
<proteinExistence type="predicted"/>
<comment type="caution">
    <text evidence="2">The sequence shown here is derived from an EMBL/GenBank/DDBJ whole genome shotgun (WGS) entry which is preliminary data.</text>
</comment>
<reference evidence="2" key="1">
    <citation type="journal article" date="2023" name="Science">
        <title>Genome structures resolve the early diversification of teleost fishes.</title>
        <authorList>
            <person name="Parey E."/>
            <person name="Louis A."/>
            <person name="Montfort J."/>
            <person name="Bouchez O."/>
            <person name="Roques C."/>
            <person name="Iampietro C."/>
            <person name="Lluch J."/>
            <person name="Castinel A."/>
            <person name="Donnadieu C."/>
            <person name="Desvignes T."/>
            <person name="Floi Bucao C."/>
            <person name="Jouanno E."/>
            <person name="Wen M."/>
            <person name="Mejri S."/>
            <person name="Dirks R."/>
            <person name="Jansen H."/>
            <person name="Henkel C."/>
            <person name="Chen W.J."/>
            <person name="Zahm M."/>
            <person name="Cabau C."/>
            <person name="Klopp C."/>
            <person name="Thompson A.W."/>
            <person name="Robinson-Rechavi M."/>
            <person name="Braasch I."/>
            <person name="Lecointre G."/>
            <person name="Bobe J."/>
            <person name="Postlethwait J.H."/>
            <person name="Berthelot C."/>
            <person name="Roest Crollius H."/>
            <person name="Guiguen Y."/>
        </authorList>
    </citation>
    <scope>NUCLEOTIDE SEQUENCE</scope>
    <source>
        <strain evidence="2">WJC10195</strain>
    </source>
</reference>
<evidence type="ECO:0000313" key="2">
    <source>
        <dbReference type="EMBL" id="KAJ8367775.1"/>
    </source>
</evidence>
<dbReference type="Proteomes" id="UP001152622">
    <property type="component" value="Chromosome 3"/>
</dbReference>
<keyword evidence="1" id="KW-0732">Signal</keyword>
<accession>A0A9Q1FU59</accession>
<dbReference type="AlphaFoldDB" id="A0A9Q1FU59"/>
<name>A0A9Q1FU59_SYNKA</name>
<protein>
    <submittedName>
        <fullName evidence="2">Uncharacterized protein</fullName>
    </submittedName>
</protein>
<evidence type="ECO:0000256" key="1">
    <source>
        <dbReference type="SAM" id="SignalP"/>
    </source>
</evidence>
<evidence type="ECO:0000313" key="3">
    <source>
        <dbReference type="Proteomes" id="UP001152622"/>
    </source>
</evidence>
<sequence>MALQTIMLALTVLWAAAQTPPCRILGRAAKPSFYQHGDINIGGIFALHNIPSEISRRFDTKPEHLKCSRVWRTCTGPQPPSTGPVSSAGSETCSGMALQTILLALTVLWAAAQTPTCRILGRAAKPSFYQHGDINIGGIFALHNIPSEISRRFDTKPEPLKCSR</sequence>
<dbReference type="EMBL" id="JAINUF010000003">
    <property type="protein sequence ID" value="KAJ8367775.1"/>
    <property type="molecule type" value="Genomic_DNA"/>
</dbReference>
<feature type="chain" id="PRO_5040489612" evidence="1">
    <location>
        <begin position="18"/>
        <end position="164"/>
    </location>
</feature>
<feature type="signal peptide" evidence="1">
    <location>
        <begin position="1"/>
        <end position="17"/>
    </location>
</feature>
<organism evidence="2 3">
    <name type="scientific">Synaphobranchus kaupii</name>
    <name type="common">Kaup's arrowtooth eel</name>
    <dbReference type="NCBI Taxonomy" id="118154"/>
    <lineage>
        <taxon>Eukaryota</taxon>
        <taxon>Metazoa</taxon>
        <taxon>Chordata</taxon>
        <taxon>Craniata</taxon>
        <taxon>Vertebrata</taxon>
        <taxon>Euteleostomi</taxon>
        <taxon>Actinopterygii</taxon>
        <taxon>Neopterygii</taxon>
        <taxon>Teleostei</taxon>
        <taxon>Anguilliformes</taxon>
        <taxon>Synaphobranchidae</taxon>
        <taxon>Synaphobranchus</taxon>
    </lineage>
</organism>